<evidence type="ECO:0000313" key="10">
    <source>
        <dbReference type="Proteomes" id="UP001519363"/>
    </source>
</evidence>
<evidence type="ECO:0000256" key="4">
    <source>
        <dbReference type="ARBA" id="ARBA00022825"/>
    </source>
</evidence>
<evidence type="ECO:0000256" key="7">
    <source>
        <dbReference type="SAM" id="SignalP"/>
    </source>
</evidence>
<feature type="signal peptide" evidence="7">
    <location>
        <begin position="1"/>
        <end position="22"/>
    </location>
</feature>
<dbReference type="PANTHER" id="PTHR43806">
    <property type="entry name" value="PEPTIDASE S8"/>
    <property type="match status" value="1"/>
</dbReference>
<dbReference type="GO" id="GO:0006508">
    <property type="term" value="P:proteolysis"/>
    <property type="evidence" value="ECO:0007669"/>
    <property type="project" value="UniProtKB-KW"/>
</dbReference>
<feature type="region of interest" description="Disordered" evidence="6">
    <location>
        <begin position="1014"/>
        <end position="1050"/>
    </location>
</feature>
<dbReference type="InterPro" id="IPR000209">
    <property type="entry name" value="Peptidase_S8/S53_dom"/>
</dbReference>
<dbReference type="GO" id="GO:0008233">
    <property type="term" value="F:peptidase activity"/>
    <property type="evidence" value="ECO:0007669"/>
    <property type="project" value="UniProtKB-KW"/>
</dbReference>
<dbReference type="PROSITE" id="PS00138">
    <property type="entry name" value="SUBTILASE_SER"/>
    <property type="match status" value="1"/>
</dbReference>
<feature type="region of interest" description="Disordered" evidence="6">
    <location>
        <begin position="360"/>
        <end position="384"/>
    </location>
</feature>
<dbReference type="PROSITE" id="PS00137">
    <property type="entry name" value="SUBTILASE_HIS"/>
    <property type="match status" value="1"/>
</dbReference>
<keyword evidence="4 5" id="KW-0720">Serine protease</keyword>
<gene>
    <name evidence="9" type="ORF">JOF53_001539</name>
</gene>
<dbReference type="Proteomes" id="UP001519363">
    <property type="component" value="Unassembled WGS sequence"/>
</dbReference>
<comment type="caution">
    <text evidence="9">The sequence shown here is derived from an EMBL/GenBank/DDBJ whole genome shotgun (WGS) entry which is preliminary data.</text>
</comment>
<reference evidence="9 10" key="1">
    <citation type="submission" date="2021-03" db="EMBL/GenBank/DDBJ databases">
        <title>Sequencing the genomes of 1000 actinobacteria strains.</title>
        <authorList>
            <person name="Klenk H.-P."/>
        </authorList>
    </citation>
    <scope>NUCLEOTIDE SEQUENCE [LARGE SCALE GENOMIC DNA]</scope>
    <source>
        <strain evidence="9 10">DSM 44580</strain>
    </source>
</reference>
<dbReference type="InterPro" id="IPR036852">
    <property type="entry name" value="Peptidase_S8/S53_dom_sf"/>
</dbReference>
<dbReference type="PROSITE" id="PS51892">
    <property type="entry name" value="SUBTILASE"/>
    <property type="match status" value="1"/>
</dbReference>
<keyword evidence="3 5" id="KW-0378">Hydrolase</keyword>
<organism evidence="9 10">
    <name type="scientific">Crossiella equi</name>
    <dbReference type="NCBI Taxonomy" id="130796"/>
    <lineage>
        <taxon>Bacteria</taxon>
        <taxon>Bacillati</taxon>
        <taxon>Actinomycetota</taxon>
        <taxon>Actinomycetes</taxon>
        <taxon>Pseudonocardiales</taxon>
        <taxon>Pseudonocardiaceae</taxon>
        <taxon>Crossiella</taxon>
    </lineage>
</organism>
<keyword evidence="2 5" id="KW-0645">Protease</keyword>
<keyword evidence="7" id="KW-0732">Signal</keyword>
<feature type="active site" description="Charge relay system" evidence="5">
    <location>
        <position position="210"/>
    </location>
</feature>
<dbReference type="Gene3D" id="3.40.50.200">
    <property type="entry name" value="Peptidase S8/S53 domain"/>
    <property type="match status" value="1"/>
</dbReference>
<evidence type="ECO:0000256" key="2">
    <source>
        <dbReference type="ARBA" id="ARBA00022670"/>
    </source>
</evidence>
<dbReference type="PANTHER" id="PTHR43806:SF65">
    <property type="entry name" value="SERINE PROTEASE APRX"/>
    <property type="match status" value="1"/>
</dbReference>
<dbReference type="InterPro" id="IPR050131">
    <property type="entry name" value="Peptidase_S8_subtilisin-like"/>
</dbReference>
<feature type="domain" description="Peptidase S8/S53" evidence="8">
    <location>
        <begin position="201"/>
        <end position="456"/>
    </location>
</feature>
<evidence type="ECO:0000259" key="8">
    <source>
        <dbReference type="Pfam" id="PF00082"/>
    </source>
</evidence>
<dbReference type="InterPro" id="IPR015500">
    <property type="entry name" value="Peptidase_S8_subtilisin-rel"/>
</dbReference>
<feature type="compositionally biased region" description="Polar residues" evidence="6">
    <location>
        <begin position="1023"/>
        <end position="1032"/>
    </location>
</feature>
<evidence type="ECO:0000256" key="6">
    <source>
        <dbReference type="SAM" id="MobiDB-lite"/>
    </source>
</evidence>
<dbReference type="InterPro" id="IPR023828">
    <property type="entry name" value="Peptidase_S8_Ser-AS"/>
</dbReference>
<dbReference type="EMBL" id="JAGIOO010000001">
    <property type="protein sequence ID" value="MBP2472667.1"/>
    <property type="molecule type" value="Genomic_DNA"/>
</dbReference>
<dbReference type="PRINTS" id="PR00723">
    <property type="entry name" value="SUBTILISIN"/>
</dbReference>
<dbReference type="InterPro" id="IPR022398">
    <property type="entry name" value="Peptidase_S8_His-AS"/>
</dbReference>
<name>A0ABS5A8S4_9PSEU</name>
<feature type="active site" description="Charge relay system" evidence="5">
    <location>
        <position position="242"/>
    </location>
</feature>
<evidence type="ECO:0000256" key="5">
    <source>
        <dbReference type="PROSITE-ProRule" id="PRU01240"/>
    </source>
</evidence>
<evidence type="ECO:0000256" key="3">
    <source>
        <dbReference type="ARBA" id="ARBA00022801"/>
    </source>
</evidence>
<keyword evidence="10" id="KW-1185">Reference proteome</keyword>
<proteinExistence type="inferred from homology"/>
<comment type="similarity">
    <text evidence="1 5">Belongs to the peptidase S8 family.</text>
</comment>
<feature type="region of interest" description="Disordered" evidence="6">
    <location>
        <begin position="946"/>
        <end position="968"/>
    </location>
</feature>
<evidence type="ECO:0000256" key="1">
    <source>
        <dbReference type="ARBA" id="ARBA00011073"/>
    </source>
</evidence>
<evidence type="ECO:0000313" key="9">
    <source>
        <dbReference type="EMBL" id="MBP2472667.1"/>
    </source>
</evidence>
<protein>
    <submittedName>
        <fullName evidence="9">Subtilisin family serine protease</fullName>
    </submittedName>
</protein>
<dbReference type="Pfam" id="PF00082">
    <property type="entry name" value="Peptidase_S8"/>
    <property type="match status" value="1"/>
</dbReference>
<sequence>MRRPLPVVLALLATLAPLPAQAAPPAPPPPPTAAGVHELTLVTGDRVLLDGDRPGATVLGVRAGQGRRAVSFQVTHADGHTLVLPSDARQAVAQGRVDRKLFDVTELLDQGLADARSATVPVVSTGETGRARVTRSVDRLGLRALRVAKDQAGAFWREVAGAVRARGGRTTLHLDTRVHADLDVSVPKTGATVAWQAGHTGTGVPVAVLDTGYDPGHPDLAGKVRASANFTADPDVVDGAGHGTHVASTIAGTGAASGGRFTGVAPGASLLVGKVLDNSGNGFTSDIIAGLSWAVEQGAKVVNMSLGSRAASDGTDVLAQAVNDISEKSGALVVVSAGNTGPSGLVGSPGAADRALTVANTTKDDQLNPTSSRGPRLGDHGLKPELAAPGTDIVAARAKGTLSQFAVDEHYAKISGTSMAAPHVAGAAAIVRGQHPDWTADQVKAALTGSAQPLPGTGVFDVGTGRVDLARATRQALRTGQATLGFGALSPGAQPDKREITFHNDGDRDLELRLDLDATRADGSPTRVFTVDSRTLRVPARGKASATVTLTPGGKTGKYSGVLRASAGENLVRVPVAADLAAETKELVVHAVDRLGVATDAAVLVQNEQTGHSARVDVLGGAGSVRVPEGTYRVLGQVFGIGEHRGLQYYRESTAFAQRVRVSGESTSVSVDARQGKPVTAAVAEADARPDPVAGAVRVSSTVDGRDGRTSVWSLFLAAGAVPQYSIGGPHMPGLALGNIGLLERPMSATEVLGAGGFPVGDSLDNSPGWRGDITAPLVDVGDGADPGDVSGKIALLASFEEIPQEVLAARVKALRDKGARFLLAYNYVEDLSVLPLFQLFNVRDIAQLRTRLAAGPAQVRVRGQEGSPYAYFLAETATDRMPDGKQWRLDRARMPAVDTEYRAANGNAGKDIRFAEVTSPDLSGLVEVPFTRPLKRVEHFSPGRTWRDIDNAGPEISAPRQTRSGERGAACWGCGPVGAQLPAAQPNRNGDGTPMPWVSQRGNRLSVEVPMLSFGDPDQFTPPGQETGRTTLSRDGRDLGSTAFPGQGEFDLTGDGTYRLRAEATRGDLKSTVDWTFQARAGRGGRVVAPLLDVRYQLPLDGTNTAPVGPLTGHVAVAHQSGSAGTPVRDLGVEVSYDGGGSWQRATVAREGDRWRVVLPGGGTTGGAVSLRATATDLGGNAVTETVLGGYRLR</sequence>
<dbReference type="SUPFAM" id="SSF52743">
    <property type="entry name" value="Subtilisin-like"/>
    <property type="match status" value="1"/>
</dbReference>
<feature type="chain" id="PRO_5045875314" evidence="7">
    <location>
        <begin position="23"/>
        <end position="1195"/>
    </location>
</feature>
<accession>A0ABS5A8S4</accession>
<dbReference type="RefSeq" id="WP_209706537.1">
    <property type="nucleotide sequence ID" value="NZ_JAGIOO010000001.1"/>
</dbReference>
<feature type="active site" description="Charge relay system" evidence="5">
    <location>
        <position position="418"/>
    </location>
</feature>